<feature type="compositionally biased region" description="Low complexity" evidence="2">
    <location>
        <begin position="29"/>
        <end position="42"/>
    </location>
</feature>
<comment type="caution">
    <text evidence="3">The sequence shown here is derived from an EMBL/GenBank/DDBJ whole genome shotgun (WGS) entry which is preliminary data.</text>
</comment>
<dbReference type="AlphaFoldDB" id="A0AAW0N2G4"/>
<dbReference type="Gene3D" id="1.10.260.40">
    <property type="entry name" value="lambda repressor-like DNA-binding domains"/>
    <property type="match status" value="1"/>
</dbReference>
<evidence type="ECO:0000256" key="2">
    <source>
        <dbReference type="SAM" id="MobiDB-lite"/>
    </source>
</evidence>
<protein>
    <submittedName>
        <fullName evidence="3">Uncharacterized protein</fullName>
    </submittedName>
</protein>
<dbReference type="InterPro" id="IPR010982">
    <property type="entry name" value="Lambda_DNA-bd_dom_sf"/>
</dbReference>
<organism evidence="3 4">
    <name type="scientific">Mugilogobius chulae</name>
    <name type="common">yellowstripe goby</name>
    <dbReference type="NCBI Taxonomy" id="88201"/>
    <lineage>
        <taxon>Eukaryota</taxon>
        <taxon>Metazoa</taxon>
        <taxon>Chordata</taxon>
        <taxon>Craniata</taxon>
        <taxon>Vertebrata</taxon>
        <taxon>Euteleostomi</taxon>
        <taxon>Actinopterygii</taxon>
        <taxon>Neopterygii</taxon>
        <taxon>Teleostei</taxon>
        <taxon>Neoteleostei</taxon>
        <taxon>Acanthomorphata</taxon>
        <taxon>Gobiaria</taxon>
        <taxon>Gobiiformes</taxon>
        <taxon>Gobioidei</taxon>
        <taxon>Gobiidae</taxon>
        <taxon>Gobionellinae</taxon>
        <taxon>Mugilogobius</taxon>
    </lineage>
</organism>
<feature type="compositionally biased region" description="Basic and acidic residues" evidence="2">
    <location>
        <begin position="59"/>
        <end position="74"/>
    </location>
</feature>
<proteinExistence type="predicted"/>
<evidence type="ECO:0000313" key="3">
    <source>
        <dbReference type="EMBL" id="KAK7886222.1"/>
    </source>
</evidence>
<keyword evidence="4" id="KW-1185">Reference proteome</keyword>
<dbReference type="Proteomes" id="UP001460270">
    <property type="component" value="Unassembled WGS sequence"/>
</dbReference>
<dbReference type="EMBL" id="JBBPFD010000019">
    <property type="protein sequence ID" value="KAK7886222.1"/>
    <property type="molecule type" value="Genomic_DNA"/>
</dbReference>
<comment type="subcellular location">
    <subcellularLocation>
        <location evidence="1">Nucleus</location>
    </subcellularLocation>
</comment>
<evidence type="ECO:0000256" key="1">
    <source>
        <dbReference type="ARBA" id="ARBA00004123"/>
    </source>
</evidence>
<reference evidence="4" key="1">
    <citation type="submission" date="2024-04" db="EMBL/GenBank/DDBJ databases">
        <title>Salinicola lusitanus LLJ914,a marine bacterium isolated from the Okinawa Trough.</title>
        <authorList>
            <person name="Li J."/>
        </authorList>
    </citation>
    <scope>NUCLEOTIDE SEQUENCE [LARGE SCALE GENOMIC DNA]</scope>
</reference>
<evidence type="ECO:0000313" key="4">
    <source>
        <dbReference type="Proteomes" id="UP001460270"/>
    </source>
</evidence>
<gene>
    <name evidence="3" type="ORF">WMY93_025843</name>
</gene>
<accession>A0AAW0N2G4</accession>
<feature type="compositionally biased region" description="Polar residues" evidence="2">
    <location>
        <begin position="43"/>
        <end position="58"/>
    </location>
</feature>
<dbReference type="GO" id="GO:0005634">
    <property type="term" value="C:nucleus"/>
    <property type="evidence" value="ECO:0007669"/>
    <property type="project" value="UniProtKB-SubCell"/>
</dbReference>
<name>A0AAW0N2G4_9GOBI</name>
<dbReference type="GO" id="GO:0003677">
    <property type="term" value="F:DNA binding"/>
    <property type="evidence" value="ECO:0007669"/>
    <property type="project" value="InterPro"/>
</dbReference>
<sequence>MCRYQGWLCELLRWKEDPTPRTEPCGKTSPPSAASSTCPRASVTPSTSRRAVPCNSSITERDHTPAAPDARADPARLITDARALKSYTRRRGRAHTSELLLTERDSCYMNERAHRTDLFIRHNNTSIKSAGHS</sequence>
<feature type="region of interest" description="Disordered" evidence="2">
    <location>
        <begin position="19"/>
        <end position="77"/>
    </location>
</feature>